<organism evidence="1 2">
    <name type="scientific">Mycobacterium phage IronMan</name>
    <dbReference type="NCBI Taxonomy" id="2499042"/>
    <lineage>
        <taxon>Viruses</taxon>
        <taxon>Duplodnaviria</taxon>
        <taxon>Heunggongvirae</taxon>
        <taxon>Uroviricota</taxon>
        <taxon>Caudoviricetes</taxon>
        <taxon>Pukovnikvirus</taxon>
        <taxon>Pukovnikvirus ironman</taxon>
    </lineage>
</organism>
<dbReference type="Proteomes" id="UP000287856">
    <property type="component" value="Segment"/>
</dbReference>
<dbReference type="GeneID" id="64948084"/>
<dbReference type="KEGG" id="vg:64948084"/>
<dbReference type="RefSeq" id="YP_010064224.1">
    <property type="nucleotide sequence ID" value="NC_054814.1"/>
</dbReference>
<keyword evidence="2" id="KW-1185">Reference proteome</keyword>
<accession>A0A3S9UD65</accession>
<reference evidence="1 2" key="1">
    <citation type="submission" date="2018-12" db="EMBL/GenBank/DDBJ databases">
        <authorList>
            <person name="Stoner T.H."/>
            <person name="Garlena R.A."/>
            <person name="Russell D.A."/>
            <person name="Pope W.H."/>
            <person name="Jacobs-Sera D."/>
            <person name="Hatfull G.F."/>
        </authorList>
    </citation>
    <scope>NUCLEOTIDE SEQUENCE [LARGE SCALE GENOMIC DNA]</scope>
</reference>
<dbReference type="EMBL" id="MK279857">
    <property type="protein sequence ID" value="AZS08243.1"/>
    <property type="molecule type" value="Genomic_DNA"/>
</dbReference>
<protein>
    <submittedName>
        <fullName evidence="1">Uncharacterized protein</fullName>
    </submittedName>
</protein>
<evidence type="ECO:0000313" key="1">
    <source>
        <dbReference type="EMBL" id="AZS08243.1"/>
    </source>
</evidence>
<gene>
    <name evidence="1" type="primary">41</name>
    <name evidence="1" type="ORF">PBI_IRONMAN_41</name>
</gene>
<proteinExistence type="predicted"/>
<sequence>MSLGYKFASIIEVTDEAVLAVGEKPILDHALADFRKLADKHPEVCVVFDHTIRQSVHQDWHRFMRQSHLVRTEAMVIRAQLAIEA</sequence>
<evidence type="ECO:0000313" key="2">
    <source>
        <dbReference type="Proteomes" id="UP000287856"/>
    </source>
</evidence>
<name>A0A3S9UD65_9CAUD</name>